<evidence type="ECO:0000256" key="1">
    <source>
        <dbReference type="ARBA" id="ARBA00004952"/>
    </source>
</evidence>
<protein>
    <recommendedName>
        <fullName evidence="3 9">Nicotinate phosphoribosyltransferase</fullName>
        <ecNumber evidence="3 9">6.3.4.21</ecNumber>
    </recommendedName>
</protein>
<evidence type="ECO:0000256" key="7">
    <source>
        <dbReference type="ARBA" id="ARBA00022679"/>
    </source>
</evidence>
<sequence>MDPMRSPLLTDLYQLTMLESYYERGMVAPATFELYARKLPPHCGYLVAAGLAQALEWLEHARFGPDELEWLEQSGLFKPAFLDRLADWRFTGEVHALPEGTAVFPDEPIIQVTAPLPEAQLVESRLMNLLQFQTLVATRAARVVDAAQGRRVVDFGMRRAHGAEAAMFAARASYLAGFDATATVLAGAEYGIPVTGTMAHSYILAFAEEMEAFKAFLEAHPDKAVLLIDTYDTEAGADKVVALAQQGLKASAVRLDSGDLADHAHRVRRILDQGGLQETLILASGDLDEYAVAAMVAAGVPIDGFGLGTRIDTAAEQPFLECAYKLMAYEELPRRKRSEGKGHWAGRKQFWRSHDAQGRVSGDRLGLADEQPAPDGQPMLERVMLDGRPLQAPEHLDTIRERTRKSIQALPALCRDLHDPTPVPVTPTRALKAAAREADRITGYCSE</sequence>
<dbReference type="Gene3D" id="3.20.140.10">
    <property type="entry name" value="nicotinate phosphoribosyltransferase"/>
    <property type="match status" value="1"/>
</dbReference>
<evidence type="ECO:0000256" key="5">
    <source>
        <dbReference type="ARBA" id="ARBA00022598"/>
    </source>
</evidence>
<dbReference type="InterPro" id="IPR002638">
    <property type="entry name" value="Quinolinate_PRibosylTrfase_C"/>
</dbReference>
<dbReference type="NCBIfam" id="NF006696">
    <property type="entry name" value="PRK09243.1-3"/>
    <property type="match status" value="1"/>
</dbReference>
<feature type="domain" description="Nicotinate phosphoribosyltransferase N-terminal" evidence="11">
    <location>
        <begin position="8"/>
        <end position="130"/>
    </location>
</feature>
<comment type="pathway">
    <text evidence="1 9">Cofactor biosynthesis; NAD(+) biosynthesis; nicotinate D-ribonucleotide from nicotinate: step 1/1.</text>
</comment>
<dbReference type="GO" id="GO:0004514">
    <property type="term" value="F:nicotinate-nucleotide diphosphorylase (carboxylating) activity"/>
    <property type="evidence" value="ECO:0007669"/>
    <property type="project" value="InterPro"/>
</dbReference>
<keyword evidence="6 9" id="KW-0662">Pyridine nucleotide biosynthesis</keyword>
<dbReference type="RefSeq" id="WP_121441300.1">
    <property type="nucleotide sequence ID" value="NZ_RCDA01000001.1"/>
</dbReference>
<keyword evidence="5 9" id="KW-0436">Ligase</keyword>
<dbReference type="AlphaFoldDB" id="A0A498C3V8"/>
<dbReference type="Pfam" id="PF01729">
    <property type="entry name" value="QRPTase_C"/>
    <property type="match status" value="1"/>
</dbReference>
<dbReference type="InterPro" id="IPR040727">
    <property type="entry name" value="NAPRTase_N"/>
</dbReference>
<dbReference type="CDD" id="cd01570">
    <property type="entry name" value="NAPRTase_A"/>
    <property type="match status" value="1"/>
</dbReference>
<dbReference type="GO" id="GO:0034355">
    <property type="term" value="P:NAD+ biosynthetic process via the salvage pathway"/>
    <property type="evidence" value="ECO:0007669"/>
    <property type="project" value="TreeGrafter"/>
</dbReference>
<name>A0A498C3V8_9GAMM</name>
<keyword evidence="13" id="KW-1185">Reference proteome</keyword>
<reference evidence="12 13" key="1">
    <citation type="submission" date="2018-10" db="EMBL/GenBank/DDBJ databases">
        <title>Genomic Encyclopedia of Type Strains, Phase IV (KMG-IV): sequencing the most valuable type-strain genomes for metagenomic binning, comparative biology and taxonomic classification.</title>
        <authorList>
            <person name="Goeker M."/>
        </authorList>
    </citation>
    <scope>NUCLEOTIDE SEQUENCE [LARGE SCALE GENOMIC DNA]</scope>
    <source>
        <strain evidence="12 13">DSM 12769</strain>
    </source>
</reference>
<comment type="caution">
    <text evidence="12">The sequence shown here is derived from an EMBL/GenBank/DDBJ whole genome shotgun (WGS) entry which is preliminary data.</text>
</comment>
<comment type="catalytic activity">
    <reaction evidence="8 9">
        <text>5-phospho-alpha-D-ribose 1-diphosphate + nicotinate + ATP + H2O = nicotinate beta-D-ribonucleotide + ADP + phosphate + diphosphate</text>
        <dbReference type="Rhea" id="RHEA:36163"/>
        <dbReference type="ChEBI" id="CHEBI:15377"/>
        <dbReference type="ChEBI" id="CHEBI:30616"/>
        <dbReference type="ChEBI" id="CHEBI:32544"/>
        <dbReference type="ChEBI" id="CHEBI:33019"/>
        <dbReference type="ChEBI" id="CHEBI:43474"/>
        <dbReference type="ChEBI" id="CHEBI:57502"/>
        <dbReference type="ChEBI" id="CHEBI:58017"/>
        <dbReference type="ChEBI" id="CHEBI:456216"/>
        <dbReference type="EC" id="6.3.4.21"/>
    </reaction>
</comment>
<dbReference type="InterPro" id="IPR036068">
    <property type="entry name" value="Nicotinate_pribotase-like_C"/>
</dbReference>
<dbReference type="InterPro" id="IPR013785">
    <property type="entry name" value="Aldolase_TIM"/>
</dbReference>
<organism evidence="12 13">
    <name type="scientific">Alkalispirillum mobile</name>
    <dbReference type="NCBI Taxonomy" id="85925"/>
    <lineage>
        <taxon>Bacteria</taxon>
        <taxon>Pseudomonadati</taxon>
        <taxon>Pseudomonadota</taxon>
        <taxon>Gammaproteobacteria</taxon>
        <taxon>Chromatiales</taxon>
        <taxon>Ectothiorhodospiraceae</taxon>
        <taxon>Alkalispirillum</taxon>
    </lineage>
</organism>
<comment type="similarity">
    <text evidence="2 9">Belongs to the NAPRTase family.</text>
</comment>
<evidence type="ECO:0000256" key="6">
    <source>
        <dbReference type="ARBA" id="ARBA00022642"/>
    </source>
</evidence>
<evidence type="ECO:0000259" key="10">
    <source>
        <dbReference type="Pfam" id="PF01729"/>
    </source>
</evidence>
<proteinExistence type="inferred from homology"/>
<keyword evidence="4" id="KW-0597">Phosphoprotein</keyword>
<evidence type="ECO:0000313" key="13">
    <source>
        <dbReference type="Proteomes" id="UP000275461"/>
    </source>
</evidence>
<dbReference type="SUPFAM" id="SSF51690">
    <property type="entry name" value="Nicotinate/Quinolinate PRTase C-terminal domain-like"/>
    <property type="match status" value="1"/>
</dbReference>
<dbReference type="GO" id="GO:0004516">
    <property type="term" value="F:nicotinate phosphoribosyltransferase activity"/>
    <property type="evidence" value="ECO:0007669"/>
    <property type="project" value="UniProtKB-UniRule"/>
</dbReference>
<dbReference type="InterPro" id="IPR006405">
    <property type="entry name" value="Nic_PRibTrfase_pncB"/>
</dbReference>
<dbReference type="EC" id="6.3.4.21" evidence="3 9"/>
<dbReference type="NCBIfam" id="NF009131">
    <property type="entry name" value="PRK12484.1"/>
    <property type="match status" value="1"/>
</dbReference>
<comment type="PTM">
    <text evidence="9">Transiently phosphorylated on a His residue during the reaction cycle. Phosphorylation strongly increases the affinity for substrates and increases the rate of nicotinate D-ribonucleotide production. Dephosphorylation regenerates the low-affinity form of the enzyme, leading to product release.</text>
</comment>
<evidence type="ECO:0000256" key="2">
    <source>
        <dbReference type="ARBA" id="ARBA00010897"/>
    </source>
</evidence>
<comment type="function">
    <text evidence="9">Catalyzes the first step in the biosynthesis of NAD from nicotinic acid, the ATP-dependent synthesis of beta-nicotinate D-ribonucleotide from nicotinate and 5-phospho-D-ribose 1-phosphate.</text>
</comment>
<gene>
    <name evidence="12" type="ORF">DFR31_0753</name>
</gene>
<dbReference type="PIRSF" id="PIRSF000484">
    <property type="entry name" value="NAPRT"/>
    <property type="match status" value="1"/>
</dbReference>
<dbReference type="OrthoDB" id="9771406at2"/>
<dbReference type="NCBIfam" id="TIGR01513">
    <property type="entry name" value="NAPRTase_put"/>
    <property type="match status" value="1"/>
</dbReference>
<dbReference type="Gene3D" id="3.20.20.70">
    <property type="entry name" value="Aldolase class I"/>
    <property type="match status" value="1"/>
</dbReference>
<accession>A0A498C3V8</accession>
<dbReference type="PANTHER" id="PTHR11098">
    <property type="entry name" value="NICOTINATE PHOSPHORIBOSYLTRANSFERASE"/>
    <property type="match status" value="1"/>
</dbReference>
<dbReference type="GO" id="GO:0005829">
    <property type="term" value="C:cytosol"/>
    <property type="evidence" value="ECO:0007669"/>
    <property type="project" value="TreeGrafter"/>
</dbReference>
<dbReference type="InterPro" id="IPR007229">
    <property type="entry name" value="Nic_PRibTrfase-Fam"/>
</dbReference>
<evidence type="ECO:0000259" key="11">
    <source>
        <dbReference type="Pfam" id="PF17767"/>
    </source>
</evidence>
<evidence type="ECO:0000256" key="3">
    <source>
        <dbReference type="ARBA" id="ARBA00013236"/>
    </source>
</evidence>
<evidence type="ECO:0000256" key="8">
    <source>
        <dbReference type="ARBA" id="ARBA00048668"/>
    </source>
</evidence>
<evidence type="ECO:0000256" key="9">
    <source>
        <dbReference type="RuleBase" id="RU365100"/>
    </source>
</evidence>
<feature type="domain" description="Quinolinate phosphoribosyl transferase C-terminal" evidence="10">
    <location>
        <begin position="136"/>
        <end position="302"/>
    </location>
</feature>
<keyword evidence="12" id="KW-0328">Glycosyltransferase</keyword>
<keyword evidence="7 9" id="KW-0808">Transferase</keyword>
<dbReference type="Proteomes" id="UP000275461">
    <property type="component" value="Unassembled WGS sequence"/>
</dbReference>
<dbReference type="Pfam" id="PF17767">
    <property type="entry name" value="NAPRTase_N"/>
    <property type="match status" value="1"/>
</dbReference>
<evidence type="ECO:0000256" key="4">
    <source>
        <dbReference type="ARBA" id="ARBA00022553"/>
    </source>
</evidence>
<dbReference type="SUPFAM" id="SSF54675">
    <property type="entry name" value="Nicotinate/Quinolinate PRTase N-terminal domain-like"/>
    <property type="match status" value="1"/>
</dbReference>
<dbReference type="UniPathway" id="UPA00253">
    <property type="reaction ID" value="UER00457"/>
</dbReference>
<dbReference type="PANTHER" id="PTHR11098:SF1">
    <property type="entry name" value="NICOTINATE PHOSPHORIBOSYLTRANSFERASE"/>
    <property type="match status" value="1"/>
</dbReference>
<dbReference type="EMBL" id="RCDA01000001">
    <property type="protein sequence ID" value="RLK50844.1"/>
    <property type="molecule type" value="Genomic_DNA"/>
</dbReference>
<evidence type="ECO:0000313" key="12">
    <source>
        <dbReference type="EMBL" id="RLK50844.1"/>
    </source>
</evidence>